<proteinExistence type="predicted"/>
<feature type="compositionally biased region" description="Polar residues" evidence="1">
    <location>
        <begin position="80"/>
        <end position="94"/>
    </location>
</feature>
<evidence type="ECO:0000256" key="1">
    <source>
        <dbReference type="SAM" id="MobiDB-lite"/>
    </source>
</evidence>
<dbReference type="Proteomes" id="UP000004995">
    <property type="component" value="Unassembled WGS sequence"/>
</dbReference>
<sequence length="187" mass="20873">MAVAVSVRTQLDAVICATNGSSSNGPVFRDPQSASKPRESEIEETNTENGVCASQSKATSGDEEVPIDQDSPACQKRKSGNANGDNEDASTYQTVRLARKGSQEKLPTTMERLPQKRTARLPRVASQEKPLLTTKRFPQIRTVKIVRKESQKLLMMKELRRHKSCNLLRLKVAKQRMYQTSLQSKLD</sequence>
<feature type="compositionally biased region" description="Polar residues" evidence="1">
    <location>
        <begin position="47"/>
        <end position="59"/>
    </location>
</feature>
<accession>K4A3L4</accession>
<reference evidence="3" key="1">
    <citation type="journal article" date="2012" name="Nat. Biotechnol.">
        <title>Reference genome sequence of the model plant Setaria.</title>
        <authorList>
            <person name="Bennetzen J.L."/>
            <person name="Schmutz J."/>
            <person name="Wang H."/>
            <person name="Percifield R."/>
            <person name="Hawkins J."/>
            <person name="Pontaroli A.C."/>
            <person name="Estep M."/>
            <person name="Feng L."/>
            <person name="Vaughn J.N."/>
            <person name="Grimwood J."/>
            <person name="Jenkins J."/>
            <person name="Barry K."/>
            <person name="Lindquist E."/>
            <person name="Hellsten U."/>
            <person name="Deshpande S."/>
            <person name="Wang X."/>
            <person name="Wu X."/>
            <person name="Mitros T."/>
            <person name="Triplett J."/>
            <person name="Yang X."/>
            <person name="Ye C.Y."/>
            <person name="Mauro-Herrera M."/>
            <person name="Wang L."/>
            <person name="Li P."/>
            <person name="Sharma M."/>
            <person name="Sharma R."/>
            <person name="Ronald P.C."/>
            <person name="Panaud O."/>
            <person name="Kellogg E.A."/>
            <person name="Brutnell T.P."/>
            <person name="Doust A.N."/>
            <person name="Tuskan G.A."/>
            <person name="Rokhsar D."/>
            <person name="Devos K.M."/>
        </authorList>
    </citation>
    <scope>NUCLEOTIDE SEQUENCE [LARGE SCALE GENOMIC DNA]</scope>
    <source>
        <strain evidence="3">cv. Yugu1</strain>
    </source>
</reference>
<dbReference type="AlphaFoldDB" id="K4A3L4"/>
<name>K4A3L4_SETIT</name>
<keyword evidence="3" id="KW-1185">Reference proteome</keyword>
<dbReference type="HOGENOM" id="CLU_1449989_0_0_1"/>
<dbReference type="EnsemblPlants" id="KQL22827">
    <property type="protein sequence ID" value="KQL22827"/>
    <property type="gene ID" value="SETIT_033467mg"/>
</dbReference>
<evidence type="ECO:0000313" key="2">
    <source>
        <dbReference type="EnsemblPlants" id="KQL22827"/>
    </source>
</evidence>
<dbReference type="EMBL" id="AGNK02000727">
    <property type="status" value="NOT_ANNOTATED_CDS"/>
    <property type="molecule type" value="Genomic_DNA"/>
</dbReference>
<protein>
    <submittedName>
        <fullName evidence="2">Uncharacterized protein</fullName>
    </submittedName>
</protein>
<dbReference type="Gramene" id="KQL22827">
    <property type="protein sequence ID" value="KQL22827"/>
    <property type="gene ID" value="SETIT_033467mg"/>
</dbReference>
<dbReference type="InParanoid" id="K4A3L4"/>
<organism evidence="2 3">
    <name type="scientific">Setaria italica</name>
    <name type="common">Foxtail millet</name>
    <name type="synonym">Panicum italicum</name>
    <dbReference type="NCBI Taxonomy" id="4555"/>
    <lineage>
        <taxon>Eukaryota</taxon>
        <taxon>Viridiplantae</taxon>
        <taxon>Streptophyta</taxon>
        <taxon>Embryophyta</taxon>
        <taxon>Tracheophyta</taxon>
        <taxon>Spermatophyta</taxon>
        <taxon>Magnoliopsida</taxon>
        <taxon>Liliopsida</taxon>
        <taxon>Poales</taxon>
        <taxon>Poaceae</taxon>
        <taxon>PACMAD clade</taxon>
        <taxon>Panicoideae</taxon>
        <taxon>Panicodae</taxon>
        <taxon>Paniceae</taxon>
        <taxon>Cenchrinae</taxon>
        <taxon>Setaria</taxon>
    </lineage>
</organism>
<feature type="region of interest" description="Disordered" evidence="1">
    <location>
        <begin position="17"/>
        <end position="127"/>
    </location>
</feature>
<evidence type="ECO:0000313" key="3">
    <source>
        <dbReference type="Proteomes" id="UP000004995"/>
    </source>
</evidence>
<reference evidence="2" key="2">
    <citation type="submission" date="2018-08" db="UniProtKB">
        <authorList>
            <consortium name="EnsemblPlants"/>
        </authorList>
    </citation>
    <scope>IDENTIFICATION</scope>
    <source>
        <strain evidence="2">Yugu1</strain>
    </source>
</reference>